<dbReference type="RefSeq" id="WP_021128746.1">
    <property type="nucleotide sequence ID" value="NZ_BDJI01000002.1"/>
</dbReference>
<evidence type="ECO:0000313" key="3">
    <source>
        <dbReference type="Proteomes" id="UP000049127"/>
    </source>
</evidence>
<accession>A0A0A8W402</accession>
<gene>
    <name evidence="2" type="ORF">R28058_04251</name>
</gene>
<dbReference type="AlphaFoldDB" id="A0A0A8W402"/>
<organism evidence="2 3">
    <name type="scientific">Paraclostridium sordellii</name>
    <name type="common">Clostridium sordellii</name>
    <dbReference type="NCBI Taxonomy" id="1505"/>
    <lineage>
        <taxon>Bacteria</taxon>
        <taxon>Bacillati</taxon>
        <taxon>Bacillota</taxon>
        <taxon>Clostridia</taxon>
        <taxon>Peptostreptococcales</taxon>
        <taxon>Peptostreptococcaceae</taxon>
        <taxon>Paraclostridium</taxon>
    </lineage>
</organism>
<dbReference type="Proteomes" id="UP000049127">
    <property type="component" value="Unassembled WGS sequence"/>
</dbReference>
<dbReference type="PATRIC" id="fig|1505.7.peg.734"/>
<name>A0A0A8W402_PARSO</name>
<protein>
    <recommendedName>
        <fullName evidence="1">Glycine zipper-like domain-containing protein</fullName>
    </recommendedName>
</protein>
<proteinExistence type="predicted"/>
<dbReference type="EMBL" id="CEKZ01000003">
    <property type="protein sequence ID" value="CEQ02692.1"/>
    <property type="molecule type" value="Genomic_DNA"/>
</dbReference>
<feature type="domain" description="Glycine zipper-like" evidence="1">
    <location>
        <begin position="7"/>
        <end position="39"/>
    </location>
</feature>
<evidence type="ECO:0000259" key="1">
    <source>
        <dbReference type="Pfam" id="PF26273"/>
    </source>
</evidence>
<sequence>MNKKFNYLELGIIFGSILGFIFKDITKFIVLGVMVGTIIQYVYKK</sequence>
<evidence type="ECO:0000313" key="2">
    <source>
        <dbReference type="EMBL" id="CEQ02692.1"/>
    </source>
</evidence>
<dbReference type="Pfam" id="PF26273">
    <property type="entry name" value="Gly_zipper"/>
    <property type="match status" value="1"/>
</dbReference>
<dbReference type="InterPro" id="IPR058598">
    <property type="entry name" value="Gly_zipper-like_dom"/>
</dbReference>
<reference evidence="2 3" key="1">
    <citation type="submission" date="2015-01" db="EMBL/GenBank/DDBJ databases">
        <authorList>
            <person name="Aslett A.Martin."/>
            <person name="De Silva Nishadi"/>
        </authorList>
    </citation>
    <scope>NUCLEOTIDE SEQUENCE [LARGE SCALE GENOMIC DNA]</scope>
    <source>
        <strain evidence="2 3">R28058</strain>
    </source>
</reference>